<dbReference type="AlphaFoldDB" id="A0A2W1BKT8"/>
<evidence type="ECO:0000313" key="1">
    <source>
        <dbReference type="EMBL" id="PZC75508.1"/>
    </source>
</evidence>
<name>A0A2W1BKT8_HELAM</name>
<protein>
    <submittedName>
        <fullName evidence="1">Uncharacterized protein</fullName>
    </submittedName>
</protein>
<dbReference type="EMBL" id="KZ149994">
    <property type="protein sequence ID" value="PZC75508.1"/>
    <property type="molecule type" value="Genomic_DNA"/>
</dbReference>
<reference evidence="1 2" key="1">
    <citation type="journal article" date="2017" name="BMC Biol.">
        <title>Genomic innovations, transcriptional plasticity and gene loss underlying the evolution and divergence of two highly polyphagous and invasive Helicoverpa pest species.</title>
        <authorList>
            <person name="Pearce S.L."/>
            <person name="Clarke D.F."/>
            <person name="East P.D."/>
            <person name="Elfekih S."/>
            <person name="Gordon K.H."/>
            <person name="Jermiin L.S."/>
            <person name="McGaughran A."/>
            <person name="Oakeshott J.G."/>
            <person name="Papanikolaou A."/>
            <person name="Perera O.P."/>
            <person name="Rane R.V."/>
            <person name="Richards S."/>
            <person name="Tay W.T."/>
            <person name="Walsh T.K."/>
            <person name="Anderson A."/>
            <person name="Anderson C.J."/>
            <person name="Asgari S."/>
            <person name="Board P.G."/>
            <person name="Bretschneider A."/>
            <person name="Campbell P.M."/>
            <person name="Chertemps T."/>
            <person name="Christeller J.T."/>
            <person name="Coppin C.W."/>
            <person name="Downes S.J."/>
            <person name="Duan G."/>
            <person name="Farnsworth C.A."/>
            <person name="Good R.T."/>
            <person name="Han L.B."/>
            <person name="Han Y.C."/>
            <person name="Hatje K."/>
            <person name="Horne I."/>
            <person name="Huang Y.P."/>
            <person name="Hughes D.S."/>
            <person name="Jacquin-Joly E."/>
            <person name="James W."/>
            <person name="Jhangiani S."/>
            <person name="Kollmar M."/>
            <person name="Kuwar S.S."/>
            <person name="Li S."/>
            <person name="Liu N.Y."/>
            <person name="Maibeche M.T."/>
            <person name="Miller J.R."/>
            <person name="Montagne N."/>
            <person name="Perry T."/>
            <person name="Qu J."/>
            <person name="Song S.V."/>
            <person name="Sutton G.G."/>
            <person name="Vogel H."/>
            <person name="Walenz B.P."/>
            <person name="Xu W."/>
            <person name="Zhang H.J."/>
            <person name="Zou Z."/>
            <person name="Batterham P."/>
            <person name="Edwards O.R."/>
            <person name="Feyereisen R."/>
            <person name="Gibbs R.A."/>
            <person name="Heckel D.G."/>
            <person name="McGrath A."/>
            <person name="Robin C."/>
            <person name="Scherer S.E."/>
            <person name="Worley K.C."/>
            <person name="Wu Y.D."/>
        </authorList>
    </citation>
    <scope>NUCLEOTIDE SEQUENCE [LARGE SCALE GENOMIC DNA]</scope>
    <source>
        <strain evidence="1">Harm_GR_Male_#8</strain>
        <tissue evidence="1">Whole organism</tissue>
    </source>
</reference>
<sequence>MGCHVIYIVHIPRWSGSRGSLVGKGPTLKYESAGSMPGQASTNATFLHLYVLSKDILDTNDCVSEGTVNCRSRLSLNILGSRYG</sequence>
<proteinExistence type="predicted"/>
<keyword evidence="2" id="KW-1185">Reference proteome</keyword>
<gene>
    <name evidence="1" type="primary">HaOG206049</name>
    <name evidence="1" type="ORF">B5X24_HaOG206049</name>
</gene>
<organism evidence="1 2">
    <name type="scientific">Helicoverpa armigera</name>
    <name type="common">Cotton bollworm</name>
    <name type="synonym">Heliothis armigera</name>
    <dbReference type="NCBI Taxonomy" id="29058"/>
    <lineage>
        <taxon>Eukaryota</taxon>
        <taxon>Metazoa</taxon>
        <taxon>Ecdysozoa</taxon>
        <taxon>Arthropoda</taxon>
        <taxon>Hexapoda</taxon>
        <taxon>Insecta</taxon>
        <taxon>Pterygota</taxon>
        <taxon>Neoptera</taxon>
        <taxon>Endopterygota</taxon>
        <taxon>Lepidoptera</taxon>
        <taxon>Glossata</taxon>
        <taxon>Ditrysia</taxon>
        <taxon>Noctuoidea</taxon>
        <taxon>Noctuidae</taxon>
        <taxon>Heliothinae</taxon>
        <taxon>Helicoverpa</taxon>
    </lineage>
</organism>
<accession>A0A2W1BKT8</accession>
<evidence type="ECO:0000313" key="2">
    <source>
        <dbReference type="Proteomes" id="UP000249218"/>
    </source>
</evidence>
<dbReference type="Proteomes" id="UP000249218">
    <property type="component" value="Unassembled WGS sequence"/>
</dbReference>